<accession>A0A6N0HWS8</accession>
<protein>
    <submittedName>
        <fullName evidence="1">Uncharacterized protein</fullName>
    </submittedName>
</protein>
<proteinExistence type="predicted"/>
<keyword evidence="2" id="KW-1185">Reference proteome</keyword>
<evidence type="ECO:0000313" key="2">
    <source>
        <dbReference type="Proteomes" id="UP000509658"/>
    </source>
</evidence>
<dbReference type="AlphaFoldDB" id="A0A6N0HWS8"/>
<dbReference type="RefSeq" id="WP_174673199.1">
    <property type="nucleotide sequence ID" value="NZ_CP054491.1"/>
</dbReference>
<gene>
    <name evidence="1" type="ORF">HUE57_11335</name>
</gene>
<evidence type="ECO:0000313" key="1">
    <source>
        <dbReference type="EMBL" id="QKQ26810.1"/>
    </source>
</evidence>
<dbReference type="KEGG" id="rev:HUE57_11335"/>
<dbReference type="Proteomes" id="UP000509658">
    <property type="component" value="Chromosome"/>
</dbReference>
<dbReference type="EMBL" id="CP054491">
    <property type="protein sequence ID" value="QKQ26810.1"/>
    <property type="molecule type" value="Genomic_DNA"/>
</dbReference>
<sequence>MRARDYEWNPAVSPSIYLHRRNTADWLSHTQCDYQHATPYEPAVTLTAATLLDESVTTSEHYRIEPEVANDGRMNSYQLSSEIQSLVVHTDSLLRERAHEIEAIVALRQMKESDTFQKGFMAAAEAPISLTRNLVTDPVGTLESIPLASAMC</sequence>
<name>A0A6N0HWS8_9GAMM</name>
<organism evidence="1 2">
    <name type="scientific">Candidatus Reidiella endopervernicosa</name>
    <dbReference type="NCBI Taxonomy" id="2738883"/>
    <lineage>
        <taxon>Bacteria</taxon>
        <taxon>Pseudomonadati</taxon>
        <taxon>Pseudomonadota</taxon>
        <taxon>Gammaproteobacteria</taxon>
        <taxon>Candidatus Reidiella</taxon>
    </lineage>
</organism>
<reference evidence="1 2" key="1">
    <citation type="submission" date="2020-05" db="EMBL/GenBank/DDBJ databases">
        <title>Horizontal transmission and recombination maintain forever young bacterial symbiont genomes.</title>
        <authorList>
            <person name="Russell S.L."/>
            <person name="Pepper-Tunick E."/>
            <person name="Svedberg J."/>
            <person name="Byrne A."/>
            <person name="Ruelas Castillo J."/>
            <person name="Vollmers C."/>
            <person name="Beinart R.A."/>
            <person name="Corbett-Detig R."/>
        </authorList>
    </citation>
    <scope>NUCLEOTIDE SEQUENCE [LARGE SCALE GENOMIC DNA]</scope>
    <source>
        <strain evidence="1">Santa_Monica_outfall</strain>
    </source>
</reference>